<evidence type="ECO:0000313" key="1">
    <source>
        <dbReference type="EMBL" id="GGD00621.1"/>
    </source>
</evidence>
<proteinExistence type="predicted"/>
<gene>
    <name evidence="1" type="ORF">GCM10011512_29360</name>
</gene>
<keyword evidence="2" id="KW-1185">Reference proteome</keyword>
<evidence type="ECO:0000313" key="2">
    <source>
        <dbReference type="Proteomes" id="UP000597761"/>
    </source>
</evidence>
<accession>A0ABQ1PPQ7</accession>
<reference evidence="2" key="1">
    <citation type="journal article" date="2019" name="Int. J. Syst. Evol. Microbiol.">
        <title>The Global Catalogue of Microorganisms (GCM) 10K type strain sequencing project: providing services to taxonomists for standard genome sequencing and annotation.</title>
        <authorList>
            <consortium name="The Broad Institute Genomics Platform"/>
            <consortium name="The Broad Institute Genome Sequencing Center for Infectious Disease"/>
            <person name="Wu L."/>
            <person name="Ma J."/>
        </authorList>
    </citation>
    <scope>NUCLEOTIDE SEQUENCE [LARGE SCALE GENOMIC DNA]</scope>
    <source>
        <strain evidence="2">CGMCC 1.15480</strain>
    </source>
</reference>
<comment type="caution">
    <text evidence="1">The sequence shown here is derived from an EMBL/GenBank/DDBJ whole genome shotgun (WGS) entry which is preliminary data.</text>
</comment>
<organism evidence="1 2">
    <name type="scientific">Tersicoccus solisilvae</name>
    <dbReference type="NCBI Taxonomy" id="1882339"/>
    <lineage>
        <taxon>Bacteria</taxon>
        <taxon>Bacillati</taxon>
        <taxon>Actinomycetota</taxon>
        <taxon>Actinomycetes</taxon>
        <taxon>Micrococcales</taxon>
        <taxon>Micrococcaceae</taxon>
        <taxon>Tersicoccus</taxon>
    </lineage>
</organism>
<protein>
    <recommendedName>
        <fullName evidence="3">PknH-like extracellular domain-containing protein</fullName>
    </recommendedName>
</protein>
<name>A0ABQ1PPQ7_9MICC</name>
<dbReference type="EMBL" id="BMJI01000032">
    <property type="protein sequence ID" value="GGD00621.1"/>
    <property type="molecule type" value="Genomic_DNA"/>
</dbReference>
<evidence type="ECO:0008006" key="3">
    <source>
        <dbReference type="Google" id="ProtNLM"/>
    </source>
</evidence>
<dbReference type="Proteomes" id="UP000597761">
    <property type="component" value="Unassembled WGS sequence"/>
</dbReference>
<sequence length="216" mass="22451">MKLLRSLVLLGVLASVVVLGAAWYLGGQRPSAPSSGQPLAGLDASLADGSTRNLSTDDVDDLRAAGWTCPDLNTVGYWTESAELTERGGQPAVVADLRSTAHALTLVEQHPDRAATGMIDGATGRAVSTDVYRRVTSNGTELWVARSATGATSDVVFRVADAVYSLRSDTSPADAVKVASVIAAADNAQVDRSAPAGDDDLVHRVVRGLNRLTGQP</sequence>
<dbReference type="RefSeq" id="WP_188669185.1">
    <property type="nucleotide sequence ID" value="NZ_BMJI01000032.1"/>
</dbReference>